<keyword evidence="2" id="KW-1003">Cell membrane</keyword>
<evidence type="ECO:0000313" key="9">
    <source>
        <dbReference type="Proteomes" id="UP000266206"/>
    </source>
</evidence>
<feature type="transmembrane region" description="Helical" evidence="6">
    <location>
        <begin position="260"/>
        <end position="280"/>
    </location>
</feature>
<dbReference type="AlphaFoldDB" id="A0A3A1YXX4"/>
<comment type="subcellular location">
    <subcellularLocation>
        <location evidence="1">Cell membrane</location>
        <topology evidence="1">Multi-pass membrane protein</topology>
    </subcellularLocation>
</comment>
<dbReference type="EMBL" id="NQYH01000001">
    <property type="protein sequence ID" value="RIY42405.1"/>
    <property type="molecule type" value="Genomic_DNA"/>
</dbReference>
<evidence type="ECO:0000256" key="1">
    <source>
        <dbReference type="ARBA" id="ARBA00004651"/>
    </source>
</evidence>
<keyword evidence="3 6" id="KW-0812">Transmembrane</keyword>
<dbReference type="Pfam" id="PF07690">
    <property type="entry name" value="MFS_1"/>
    <property type="match status" value="1"/>
</dbReference>
<evidence type="ECO:0000256" key="6">
    <source>
        <dbReference type="SAM" id="Phobius"/>
    </source>
</evidence>
<feature type="transmembrane region" description="Helical" evidence="6">
    <location>
        <begin position="15"/>
        <end position="33"/>
    </location>
</feature>
<feature type="transmembrane region" description="Helical" evidence="6">
    <location>
        <begin position="105"/>
        <end position="127"/>
    </location>
</feature>
<dbReference type="InterPro" id="IPR020846">
    <property type="entry name" value="MFS_dom"/>
</dbReference>
<dbReference type="InterPro" id="IPR011701">
    <property type="entry name" value="MFS"/>
</dbReference>
<keyword evidence="5 6" id="KW-0472">Membrane</keyword>
<feature type="transmembrane region" description="Helical" evidence="6">
    <location>
        <begin position="386"/>
        <end position="404"/>
    </location>
</feature>
<accession>A0A3A1YXX4</accession>
<dbReference type="Gene3D" id="1.20.1250.20">
    <property type="entry name" value="MFS general substrate transporter like domains"/>
    <property type="match status" value="1"/>
</dbReference>
<dbReference type="GO" id="GO:0005886">
    <property type="term" value="C:plasma membrane"/>
    <property type="evidence" value="ECO:0007669"/>
    <property type="project" value="UniProtKB-SubCell"/>
</dbReference>
<evidence type="ECO:0000259" key="7">
    <source>
        <dbReference type="PROSITE" id="PS50850"/>
    </source>
</evidence>
<protein>
    <submittedName>
        <fullName evidence="8">TetR family transcriptional regulator</fullName>
    </submittedName>
</protein>
<feature type="transmembrane region" description="Helical" evidence="6">
    <location>
        <begin position="227"/>
        <end position="248"/>
    </location>
</feature>
<dbReference type="OrthoDB" id="6368326at2"/>
<feature type="transmembrane region" description="Helical" evidence="6">
    <location>
        <begin position="53"/>
        <end position="73"/>
    </location>
</feature>
<dbReference type="PROSITE" id="PS50850">
    <property type="entry name" value="MFS"/>
    <property type="match status" value="1"/>
</dbReference>
<evidence type="ECO:0000313" key="8">
    <source>
        <dbReference type="EMBL" id="RIY42405.1"/>
    </source>
</evidence>
<evidence type="ECO:0000256" key="2">
    <source>
        <dbReference type="ARBA" id="ARBA00022475"/>
    </source>
</evidence>
<feature type="transmembrane region" description="Helical" evidence="6">
    <location>
        <begin position="361"/>
        <end position="380"/>
    </location>
</feature>
<dbReference type="InterPro" id="IPR036259">
    <property type="entry name" value="MFS_trans_sf"/>
</dbReference>
<dbReference type="PANTHER" id="PTHR43124:SF3">
    <property type="entry name" value="CHLORAMPHENICOL EFFLUX PUMP RV0191"/>
    <property type="match status" value="1"/>
</dbReference>
<feature type="domain" description="Major facilitator superfamily (MFS) profile" evidence="7">
    <location>
        <begin position="15"/>
        <end position="408"/>
    </location>
</feature>
<feature type="transmembrane region" description="Helical" evidence="6">
    <location>
        <begin position="80"/>
        <end position="99"/>
    </location>
</feature>
<feature type="transmembrane region" description="Helical" evidence="6">
    <location>
        <begin position="169"/>
        <end position="186"/>
    </location>
</feature>
<dbReference type="GO" id="GO:0022857">
    <property type="term" value="F:transmembrane transporter activity"/>
    <property type="evidence" value="ECO:0007669"/>
    <property type="project" value="InterPro"/>
</dbReference>
<reference evidence="8 9" key="1">
    <citation type="submission" date="2017-08" db="EMBL/GenBank/DDBJ databases">
        <title>Pusillimonas indicus sp. nov., a member of the family Alcaligenaceae isolated from surface seawater.</title>
        <authorList>
            <person name="Li J."/>
        </authorList>
    </citation>
    <scope>NUCLEOTIDE SEQUENCE [LARGE SCALE GENOMIC DNA]</scope>
    <source>
        <strain evidence="8 9">L52-1-41</strain>
    </source>
</reference>
<name>A0A3A1YXX4_9BURK</name>
<dbReference type="CDD" id="cd06174">
    <property type="entry name" value="MFS"/>
    <property type="match status" value="1"/>
</dbReference>
<evidence type="ECO:0000256" key="4">
    <source>
        <dbReference type="ARBA" id="ARBA00022989"/>
    </source>
</evidence>
<feature type="transmembrane region" description="Helical" evidence="6">
    <location>
        <begin position="139"/>
        <end position="163"/>
    </location>
</feature>
<comment type="caution">
    <text evidence="8">The sequence shown here is derived from an EMBL/GenBank/DDBJ whole genome shotgun (WGS) entry which is preliminary data.</text>
</comment>
<gene>
    <name evidence="8" type="ORF">CJP73_02950</name>
</gene>
<dbReference type="Proteomes" id="UP000266206">
    <property type="component" value="Unassembled WGS sequence"/>
</dbReference>
<feature type="transmembrane region" description="Helical" evidence="6">
    <location>
        <begin position="319"/>
        <end position="340"/>
    </location>
</feature>
<evidence type="ECO:0000256" key="3">
    <source>
        <dbReference type="ARBA" id="ARBA00022692"/>
    </source>
</evidence>
<dbReference type="SUPFAM" id="SSF103473">
    <property type="entry name" value="MFS general substrate transporter"/>
    <property type="match status" value="1"/>
</dbReference>
<dbReference type="InterPro" id="IPR050189">
    <property type="entry name" value="MFS_Efflux_Transporters"/>
</dbReference>
<evidence type="ECO:0000256" key="5">
    <source>
        <dbReference type="ARBA" id="ARBA00023136"/>
    </source>
</evidence>
<proteinExistence type="predicted"/>
<dbReference type="PANTHER" id="PTHR43124">
    <property type="entry name" value="PURINE EFFLUX PUMP PBUE"/>
    <property type="match status" value="1"/>
</dbReference>
<organism evidence="8 9">
    <name type="scientific">Neopusillimonas maritima</name>
    <dbReference type="NCBI Taxonomy" id="2026239"/>
    <lineage>
        <taxon>Bacteria</taxon>
        <taxon>Pseudomonadati</taxon>
        <taxon>Pseudomonadota</taxon>
        <taxon>Betaproteobacteria</taxon>
        <taxon>Burkholderiales</taxon>
        <taxon>Alcaligenaceae</taxon>
        <taxon>Neopusillimonas</taxon>
    </lineage>
</organism>
<feature type="transmembrane region" description="Helical" evidence="6">
    <location>
        <begin position="292"/>
        <end position="313"/>
    </location>
</feature>
<keyword evidence="4 6" id="KW-1133">Transmembrane helix</keyword>
<sequence>MTSTVASASGASNRLAYLVVIAGVVAGLHVWKLPPSLPVLQAQLGLTLVESGFLLSMVQTAGMFLGLIVGLFAEKIGLRRCVLIGLTLLSIGSFLAPTIDMRTAVLGFRVMEGVGFLMVTMPAPALIRRLVDTAFLSRILGVWGGYVPIATVIALLGGSLILSLSGWRALWWILSVLTAAVAYIVWRKIPPDPAPEAQKQSSKPGTSLEKKPSFFALAMETLSSLNVWFLGLCFAVYSGQWMAIVAFMPTIYVEAGFSGFMAGAMTTVIAAGNAVGSFSAGRLLHRGWKPHWLNNFAFVAMGVCAFLAFAFPIPTALQLALIVLFSATGGLIPATLYYMVMELAPSRRTLAPTMGWMQQGMAMGQFSGPPLVAWVATLAGGWSMAWTIPAVCSLIGLAISTRLGRQFLVRMQGR</sequence>